<organism evidence="2 3">
    <name type="scientific">Aeromicrobium alkaliterrae</name>
    <dbReference type="NCBI Taxonomy" id="302168"/>
    <lineage>
        <taxon>Bacteria</taxon>
        <taxon>Bacillati</taxon>
        <taxon>Actinomycetota</taxon>
        <taxon>Actinomycetes</taxon>
        <taxon>Propionibacteriales</taxon>
        <taxon>Nocardioidaceae</taxon>
        <taxon>Aeromicrobium</taxon>
    </lineage>
</organism>
<keyword evidence="3" id="KW-1185">Reference proteome</keyword>
<dbReference type="Pfam" id="PF00561">
    <property type="entry name" value="Abhydrolase_1"/>
    <property type="match status" value="1"/>
</dbReference>
<evidence type="ECO:0000313" key="3">
    <source>
        <dbReference type="Proteomes" id="UP001501057"/>
    </source>
</evidence>
<dbReference type="PANTHER" id="PTHR43798:SF29">
    <property type="entry name" value="AB HYDROLASE-1 DOMAIN-CONTAINING PROTEIN"/>
    <property type="match status" value="1"/>
</dbReference>
<dbReference type="SUPFAM" id="SSF53474">
    <property type="entry name" value="alpha/beta-Hydrolases"/>
    <property type="match status" value="1"/>
</dbReference>
<dbReference type="RefSeq" id="WP_344201575.1">
    <property type="nucleotide sequence ID" value="NZ_BAAAME010000004.1"/>
</dbReference>
<gene>
    <name evidence="2" type="primary">pcaD</name>
    <name evidence="2" type="ORF">GCM10009710_22990</name>
</gene>
<protein>
    <submittedName>
        <fullName evidence="2">3-oxoadipate enol-lactonase</fullName>
    </submittedName>
</protein>
<dbReference type="InterPro" id="IPR000073">
    <property type="entry name" value="AB_hydrolase_1"/>
</dbReference>
<feature type="domain" description="AB hydrolase-1" evidence="1">
    <location>
        <begin position="21"/>
        <end position="253"/>
    </location>
</feature>
<dbReference type="PRINTS" id="PR00111">
    <property type="entry name" value="ABHYDROLASE"/>
</dbReference>
<sequence length="268" mass="28693">MPLIETNGTRIHVTDSGGDGPAVVLGHGLLFSGWMYFPQVAALRDRYRCITVDWRGQGQSPPATAGGYDMDTLTDDLVGVLDAFGLDAVHYVGLSMGGFVGMRLAARHPERVRSLTLLDTSAGPEDPDKVSRYRLLAKVYRLFGMGRVASKVEPIMFAPGFGDEPDERALIDEWMGQLKQVTRSGMQQAIYGVTDREPILPELGAITAPTLVATGQHDVATPVAKAEVIAAAIPGARLVVIPGAGHSSTLERPDVVTDLIETHLAKHG</sequence>
<evidence type="ECO:0000259" key="1">
    <source>
        <dbReference type="Pfam" id="PF00561"/>
    </source>
</evidence>
<dbReference type="EMBL" id="BAAAME010000004">
    <property type="protein sequence ID" value="GAA1742277.1"/>
    <property type="molecule type" value="Genomic_DNA"/>
</dbReference>
<dbReference type="Proteomes" id="UP001501057">
    <property type="component" value="Unassembled WGS sequence"/>
</dbReference>
<evidence type="ECO:0000313" key="2">
    <source>
        <dbReference type="EMBL" id="GAA1742277.1"/>
    </source>
</evidence>
<dbReference type="PANTHER" id="PTHR43798">
    <property type="entry name" value="MONOACYLGLYCEROL LIPASE"/>
    <property type="match status" value="1"/>
</dbReference>
<dbReference type="InterPro" id="IPR050266">
    <property type="entry name" value="AB_hydrolase_sf"/>
</dbReference>
<dbReference type="InterPro" id="IPR029058">
    <property type="entry name" value="AB_hydrolase_fold"/>
</dbReference>
<reference evidence="2 3" key="1">
    <citation type="journal article" date="2019" name="Int. J. Syst. Evol. Microbiol.">
        <title>The Global Catalogue of Microorganisms (GCM) 10K type strain sequencing project: providing services to taxonomists for standard genome sequencing and annotation.</title>
        <authorList>
            <consortium name="The Broad Institute Genomics Platform"/>
            <consortium name="The Broad Institute Genome Sequencing Center for Infectious Disease"/>
            <person name="Wu L."/>
            <person name="Ma J."/>
        </authorList>
    </citation>
    <scope>NUCLEOTIDE SEQUENCE [LARGE SCALE GENOMIC DNA]</scope>
    <source>
        <strain evidence="2 3">JCM 13518</strain>
    </source>
</reference>
<dbReference type="Gene3D" id="3.40.50.1820">
    <property type="entry name" value="alpha/beta hydrolase"/>
    <property type="match status" value="1"/>
</dbReference>
<comment type="caution">
    <text evidence="2">The sequence shown here is derived from an EMBL/GenBank/DDBJ whole genome shotgun (WGS) entry which is preliminary data.</text>
</comment>
<name>A0ABN2JZ84_9ACTN</name>
<proteinExistence type="predicted"/>
<accession>A0ABN2JZ84</accession>